<feature type="compositionally biased region" description="Low complexity" evidence="1">
    <location>
        <begin position="133"/>
        <end position="183"/>
    </location>
</feature>
<evidence type="ECO:0000313" key="3">
    <source>
        <dbReference type="Proteomes" id="UP000053327"/>
    </source>
</evidence>
<protein>
    <submittedName>
        <fullName evidence="2">Phosphatidylcholine-sterol acyltransferase</fullName>
    </submittedName>
</protein>
<name>A0A0J9SRH5_PLAV1</name>
<dbReference type="InterPro" id="IPR003386">
    <property type="entry name" value="LACT/PDAT_acylTrfase"/>
</dbReference>
<dbReference type="SUPFAM" id="SSF53474">
    <property type="entry name" value="alpha/beta-Hydrolases"/>
    <property type="match status" value="1"/>
</dbReference>
<dbReference type="GO" id="GO:0008374">
    <property type="term" value="F:O-acyltransferase activity"/>
    <property type="evidence" value="ECO:0007669"/>
    <property type="project" value="InterPro"/>
</dbReference>
<evidence type="ECO:0000256" key="1">
    <source>
        <dbReference type="SAM" id="MobiDB-lite"/>
    </source>
</evidence>
<feature type="compositionally biased region" description="Basic residues" evidence="1">
    <location>
        <begin position="219"/>
        <end position="229"/>
    </location>
</feature>
<proteinExistence type="predicted"/>
<sequence length="714" mass="79933">MPTSPVLGFTPSIRDVANVFLSSPYKLIFVNSEKRGDVDHAPYEEKKKLESPGAGAEREEATVSVVQAKPEGEKTQGGEEEKEEKAPKTGVATEEVTAPAGEVTATQEVVAAAKEAAKVEEVVAATKEAATVEKAATEAAATEEATTTKEAATTEKAATTEEVAGPAEEAATGEAAAPAGDPARTWKKAKGKSNESETHVVGSPLKKKKYKFFWKQKPNKNKRKGKKKKEPKDESQKKEKKKFPTTILLPGVGGSTLIAEYNNAVIPSCSSNTLNSKPFRLWVSLTRLFSITSNVYCTFDTLRLLYDNEKKIYMNQHGVNITVEDYGRLKGIDYLDYINNTGIGVTKYYHTIAAQFLSKGYVDGESIIGAPYDWRYPLYQQDYNLFKKTIEAAYERRNGMKVNLVGHSLGGLFINYFLVHIVDKKWKQKYLNSILYMSSPFKGTMKTIRALLHGNRDFVSFKITNLIKLSISESMMKAIGNSVGSLYDLIPYKEYYDHDQVVIIMNVDSSPIDENYMQSVVTSCGIYNRDCYLNRTDVKLKVYTLSDWHVLLKGDLMEKYNNHKQYRERHFSMDHGVPIYCVYSALKNKSTDYLLFFQKENLNEEPIIYYGIGDGTVPIESLESCSNFYNAVEKKYFENYSHIGILHSTDAVNYVYDSMQKIEGDLDDTWGDVTTKVAQQDSVQGEAKMKMSPEGSDAGEHDLSTVPQQERGNK</sequence>
<feature type="compositionally biased region" description="Basic and acidic residues" evidence="1">
    <location>
        <begin position="34"/>
        <end position="61"/>
    </location>
</feature>
<organism evidence="2 3">
    <name type="scientific">Plasmodium vivax (strain Brazil I)</name>
    <dbReference type="NCBI Taxonomy" id="1033975"/>
    <lineage>
        <taxon>Eukaryota</taxon>
        <taxon>Sar</taxon>
        <taxon>Alveolata</taxon>
        <taxon>Apicomplexa</taxon>
        <taxon>Aconoidasida</taxon>
        <taxon>Haemosporida</taxon>
        <taxon>Plasmodiidae</taxon>
        <taxon>Plasmodium</taxon>
        <taxon>Plasmodium (Plasmodium)</taxon>
    </lineage>
</organism>
<feature type="region of interest" description="Disordered" evidence="1">
    <location>
        <begin position="34"/>
        <end position="103"/>
    </location>
</feature>
<evidence type="ECO:0000313" key="2">
    <source>
        <dbReference type="EMBL" id="KMZ85559.1"/>
    </source>
</evidence>
<dbReference type="PANTHER" id="PTHR11440">
    <property type="entry name" value="LECITHIN-CHOLESTEROL ACYLTRANSFERASE-RELATED"/>
    <property type="match status" value="1"/>
</dbReference>
<dbReference type="Proteomes" id="UP000053327">
    <property type="component" value="Unassembled WGS sequence"/>
</dbReference>
<dbReference type="Gene3D" id="3.40.50.1820">
    <property type="entry name" value="alpha/beta hydrolase"/>
    <property type="match status" value="1"/>
</dbReference>
<dbReference type="InterPro" id="IPR029058">
    <property type="entry name" value="AB_hydrolase_fold"/>
</dbReference>
<accession>A0A0J9SRH5</accession>
<dbReference type="GO" id="GO:0006629">
    <property type="term" value="P:lipid metabolic process"/>
    <property type="evidence" value="ECO:0007669"/>
    <property type="project" value="InterPro"/>
</dbReference>
<feature type="region of interest" description="Disordered" evidence="1">
    <location>
        <begin position="133"/>
        <end position="203"/>
    </location>
</feature>
<dbReference type="Pfam" id="PF02450">
    <property type="entry name" value="LCAT"/>
    <property type="match status" value="1"/>
</dbReference>
<keyword evidence="2" id="KW-0012">Acyltransferase</keyword>
<feature type="region of interest" description="Disordered" evidence="1">
    <location>
        <begin position="219"/>
        <end position="243"/>
    </location>
</feature>
<feature type="region of interest" description="Disordered" evidence="1">
    <location>
        <begin position="678"/>
        <end position="714"/>
    </location>
</feature>
<feature type="compositionally biased region" description="Polar residues" evidence="1">
    <location>
        <begin position="705"/>
        <end position="714"/>
    </location>
</feature>
<keyword evidence="2" id="KW-0808">Transferase</keyword>
<feature type="compositionally biased region" description="Basic and acidic residues" evidence="1">
    <location>
        <begin position="70"/>
        <end position="87"/>
    </location>
</feature>
<reference evidence="2 3" key="1">
    <citation type="submission" date="2011-08" db="EMBL/GenBank/DDBJ databases">
        <title>The Genome Sequence of Plasmodium vivax Brazil I.</title>
        <authorList>
            <consortium name="The Broad Institute Genome Sequencing Platform"/>
            <consortium name="The Broad Institute Genome Sequencing Center for Infectious Disease"/>
            <person name="Neafsey D."/>
            <person name="Carlton J."/>
            <person name="Barnwell J."/>
            <person name="Collins W."/>
            <person name="Escalante A."/>
            <person name="Mullikin J."/>
            <person name="Saul A."/>
            <person name="Guigo R."/>
            <person name="Camara F."/>
            <person name="Young S.K."/>
            <person name="Zeng Q."/>
            <person name="Gargeya S."/>
            <person name="Fitzgerald M."/>
            <person name="Haas B."/>
            <person name="Abouelleil A."/>
            <person name="Alvarado L."/>
            <person name="Arachchi H.M."/>
            <person name="Berlin A."/>
            <person name="Brown A."/>
            <person name="Chapman S.B."/>
            <person name="Chen Z."/>
            <person name="Dunbar C."/>
            <person name="Freedman E."/>
            <person name="Gearin G."/>
            <person name="Gellesch M."/>
            <person name="Goldberg J."/>
            <person name="Griggs A."/>
            <person name="Gujja S."/>
            <person name="Heiman D."/>
            <person name="Howarth C."/>
            <person name="Larson L."/>
            <person name="Lui A."/>
            <person name="MacDonald P.J.P."/>
            <person name="Montmayeur A."/>
            <person name="Murphy C."/>
            <person name="Neiman D."/>
            <person name="Pearson M."/>
            <person name="Priest M."/>
            <person name="Roberts A."/>
            <person name="Saif S."/>
            <person name="Shea T."/>
            <person name="Shenoy N."/>
            <person name="Sisk P."/>
            <person name="Stolte C."/>
            <person name="Sykes S."/>
            <person name="Wortman J."/>
            <person name="Nusbaum C."/>
            <person name="Birren B."/>
        </authorList>
    </citation>
    <scope>NUCLEOTIDE SEQUENCE [LARGE SCALE GENOMIC DNA]</scope>
    <source>
        <strain evidence="2 3">Brazil I</strain>
    </source>
</reference>
<dbReference type="OrthoDB" id="190846at2759"/>
<gene>
    <name evidence="2" type="ORF">PVBG_01071</name>
</gene>
<dbReference type="AlphaFoldDB" id="A0A0J9SRH5"/>
<dbReference type="EMBL" id="KQ234829">
    <property type="protein sequence ID" value="KMZ85559.1"/>
    <property type="molecule type" value="Genomic_DNA"/>
</dbReference>